<keyword evidence="1" id="KW-0413">Isomerase</keyword>
<dbReference type="PANTHER" id="PTHR43174">
    <property type="entry name" value="UDP-N-ACETYLGLUCOSAMINE 2-EPIMERASE"/>
    <property type="match status" value="1"/>
</dbReference>
<dbReference type="InterPro" id="IPR003331">
    <property type="entry name" value="UDP_GlcNAc_Epimerase_2_dom"/>
</dbReference>
<dbReference type="Pfam" id="PF02350">
    <property type="entry name" value="Epimerase_2"/>
    <property type="match status" value="1"/>
</dbReference>
<dbReference type="GO" id="GO:0016853">
    <property type="term" value="F:isomerase activity"/>
    <property type="evidence" value="ECO:0007669"/>
    <property type="project" value="UniProtKB-KW"/>
</dbReference>
<dbReference type="Proteomes" id="UP001108029">
    <property type="component" value="Unassembled WGS sequence"/>
</dbReference>
<evidence type="ECO:0000313" key="4">
    <source>
        <dbReference type="Proteomes" id="UP001108029"/>
    </source>
</evidence>
<sequence length="323" mass="35597">MTFDIAQHYSPELSDEIVADLGFSFTHRLTHAPNRRLRGVILGRAISELSTFLDGLRSRPAVMVFGDASSGLAGALAAHDAQLPLIHVEAGARRDPREIEHHNSVVIDCLAHKRLAYTERAMTALAEEGRAEGSFLVGDVSYDWYRDRYAEQFACPRPQGLAPVLVSMHRPANMTAETMQMVAEALLATGREVRWLDFPRARPYLGPLRKMGVTIVRLMNHQEAIGELTRSAYVFTDSGGLSREAHYFRCPVVMRRDVGGWPELAATGFLYSLTGRTPQDIDSAIMWAESAKVPDLDQSPLIVSGGGALIADLVRASTRREIG</sequence>
<proteinExistence type="inferred from homology"/>
<dbReference type="EMBL" id="JAJSBI010000022">
    <property type="protein sequence ID" value="MCD9878580.1"/>
    <property type="molecule type" value="Genomic_DNA"/>
</dbReference>
<reference evidence="3" key="1">
    <citation type="submission" date="2021-12" db="EMBL/GenBank/DDBJ databases">
        <authorList>
            <person name="Lee J.-H."/>
            <person name="Kim S.-B."/>
        </authorList>
    </citation>
    <scope>NUCLEOTIDE SEQUENCE</scope>
    <source>
        <strain evidence="3">NR30</strain>
    </source>
</reference>
<dbReference type="Gene3D" id="3.40.50.2000">
    <property type="entry name" value="Glycogen Phosphorylase B"/>
    <property type="match status" value="2"/>
</dbReference>
<dbReference type="SUPFAM" id="SSF53756">
    <property type="entry name" value="UDP-Glycosyltransferase/glycogen phosphorylase"/>
    <property type="match status" value="1"/>
</dbReference>
<feature type="domain" description="UDP-N-acetylglucosamine 2-epimerase" evidence="2">
    <location>
        <begin position="6"/>
        <end position="287"/>
    </location>
</feature>
<evidence type="ECO:0000256" key="1">
    <source>
        <dbReference type="RuleBase" id="RU003513"/>
    </source>
</evidence>
<evidence type="ECO:0000259" key="2">
    <source>
        <dbReference type="Pfam" id="PF02350"/>
    </source>
</evidence>
<comment type="similarity">
    <text evidence="1">Belongs to the UDP-N-acetylglucosamine 2-epimerase family.</text>
</comment>
<protein>
    <submittedName>
        <fullName evidence="3">UDP-N-acetyl glucosamine 2-epimerase</fullName>
    </submittedName>
</protein>
<dbReference type="PANTHER" id="PTHR43174:SF1">
    <property type="entry name" value="UDP-N-ACETYLGLUCOSAMINE 2-EPIMERASE"/>
    <property type="match status" value="1"/>
</dbReference>
<dbReference type="InterPro" id="IPR029767">
    <property type="entry name" value="WecB-like"/>
</dbReference>
<name>A0A9Q3ZDN1_9ACTN</name>
<keyword evidence="4" id="KW-1185">Reference proteome</keyword>
<dbReference type="RefSeq" id="WP_232652793.1">
    <property type="nucleotide sequence ID" value="NZ_JAJSBI010000022.1"/>
</dbReference>
<comment type="caution">
    <text evidence="3">The sequence shown here is derived from an EMBL/GenBank/DDBJ whole genome shotgun (WGS) entry which is preliminary data.</text>
</comment>
<accession>A0A9Q3ZDN1</accession>
<gene>
    <name evidence="3" type="ORF">LJ657_34210</name>
</gene>
<dbReference type="AlphaFoldDB" id="A0A9Q3ZDN1"/>
<organism evidence="3 4">
    <name type="scientific">Streptomyces guryensis</name>
    <dbReference type="NCBI Taxonomy" id="2886947"/>
    <lineage>
        <taxon>Bacteria</taxon>
        <taxon>Bacillati</taxon>
        <taxon>Actinomycetota</taxon>
        <taxon>Actinomycetes</taxon>
        <taxon>Kitasatosporales</taxon>
        <taxon>Streptomycetaceae</taxon>
        <taxon>Streptomyces</taxon>
    </lineage>
</organism>
<evidence type="ECO:0000313" key="3">
    <source>
        <dbReference type="EMBL" id="MCD9878580.1"/>
    </source>
</evidence>